<evidence type="ECO:0000256" key="4">
    <source>
        <dbReference type="ARBA" id="ARBA00021735"/>
    </source>
</evidence>
<dbReference type="Proteomes" id="UP001626628">
    <property type="component" value="Chromosome"/>
</dbReference>
<sequence>MASADVFNSPACPSDLQISDQTGGKTVPRVLDDSEIEDRMSGAEMREWRRDGNVLRRTIEAHDFPTVVRMLERIVVDTQRLDRRPDIDIRGGVVHFTLYSDAGLTDVKEAS</sequence>
<dbReference type="EMBL" id="CP147982">
    <property type="protein sequence ID" value="WXK74985.1"/>
    <property type="molecule type" value="Genomic_DNA"/>
</dbReference>
<dbReference type="RefSeq" id="WP_407285171.1">
    <property type="nucleotide sequence ID" value="NZ_CP147982.1"/>
</dbReference>
<keyword evidence="5 7" id="KW-0456">Lyase</keyword>
<feature type="region of interest" description="Disordered" evidence="6">
    <location>
        <begin position="1"/>
        <end position="35"/>
    </location>
</feature>
<dbReference type="Pfam" id="PF01329">
    <property type="entry name" value="Pterin_4a"/>
    <property type="match status" value="1"/>
</dbReference>
<accession>A0ABZ2QF27</accession>
<comment type="similarity">
    <text evidence="2">Belongs to the pterin-4-alpha-carbinolamine dehydratase family.</text>
</comment>
<proteinExistence type="inferred from homology"/>
<dbReference type="Gene3D" id="3.30.1360.20">
    <property type="entry name" value="Transcriptional coactivator/pterin dehydratase"/>
    <property type="match status" value="1"/>
</dbReference>
<evidence type="ECO:0000313" key="8">
    <source>
        <dbReference type="Proteomes" id="UP001626628"/>
    </source>
</evidence>
<evidence type="ECO:0000313" key="7">
    <source>
        <dbReference type="EMBL" id="WXK74985.1"/>
    </source>
</evidence>
<keyword evidence="8" id="KW-1185">Reference proteome</keyword>
<evidence type="ECO:0000256" key="2">
    <source>
        <dbReference type="ARBA" id="ARBA00006472"/>
    </source>
</evidence>
<comment type="catalytic activity">
    <reaction evidence="1">
        <text>(4aS,6R)-4a-hydroxy-L-erythro-5,6,7,8-tetrahydrobiopterin = (6R)-L-erythro-6,7-dihydrobiopterin + H2O</text>
        <dbReference type="Rhea" id="RHEA:11920"/>
        <dbReference type="ChEBI" id="CHEBI:15377"/>
        <dbReference type="ChEBI" id="CHEBI:15642"/>
        <dbReference type="ChEBI" id="CHEBI:43120"/>
        <dbReference type="EC" id="4.2.1.96"/>
    </reaction>
</comment>
<dbReference type="EC" id="4.2.1.96" evidence="3"/>
<evidence type="ECO:0000256" key="1">
    <source>
        <dbReference type="ARBA" id="ARBA00001554"/>
    </source>
</evidence>
<dbReference type="GO" id="GO:0008124">
    <property type="term" value="F:4-alpha-hydroxytetrahydrobiopterin dehydratase activity"/>
    <property type="evidence" value="ECO:0007669"/>
    <property type="project" value="UniProtKB-EC"/>
</dbReference>
<dbReference type="SUPFAM" id="SSF55248">
    <property type="entry name" value="PCD-like"/>
    <property type="match status" value="1"/>
</dbReference>
<dbReference type="InterPro" id="IPR036428">
    <property type="entry name" value="PCD_sf"/>
</dbReference>
<protein>
    <recommendedName>
        <fullName evidence="4">Putative pterin-4-alpha-carbinolamine dehydratase</fullName>
        <ecNumber evidence="3">4.2.1.96</ecNumber>
    </recommendedName>
</protein>
<dbReference type="InterPro" id="IPR001533">
    <property type="entry name" value="Pterin_deHydtase"/>
</dbReference>
<organism evidence="7 8">
    <name type="scientific">Streptomyces sirii</name>
    <dbReference type="NCBI Taxonomy" id="3127701"/>
    <lineage>
        <taxon>Bacteria</taxon>
        <taxon>Bacillati</taxon>
        <taxon>Actinomycetota</taxon>
        <taxon>Actinomycetes</taxon>
        <taxon>Kitasatosporales</taxon>
        <taxon>Streptomycetaceae</taxon>
        <taxon>Streptomyces</taxon>
    </lineage>
</organism>
<reference evidence="7 8" key="1">
    <citation type="submission" date="2024-03" db="EMBL/GenBank/DDBJ databases">
        <title>The complete genome of Streptomyces sirii sp.nov.</title>
        <authorList>
            <person name="Zakalyukina Y.V."/>
            <person name="Belik A.R."/>
            <person name="Biryukov M.V."/>
            <person name="Baturina O.A."/>
            <person name="Kabilov M.R."/>
        </authorList>
    </citation>
    <scope>NUCLEOTIDE SEQUENCE [LARGE SCALE GENOMIC DNA]</scope>
    <source>
        <strain evidence="7 8">BP-8</strain>
    </source>
</reference>
<evidence type="ECO:0000256" key="6">
    <source>
        <dbReference type="SAM" id="MobiDB-lite"/>
    </source>
</evidence>
<evidence type="ECO:0000256" key="3">
    <source>
        <dbReference type="ARBA" id="ARBA00013252"/>
    </source>
</evidence>
<evidence type="ECO:0000256" key="5">
    <source>
        <dbReference type="ARBA" id="ARBA00023239"/>
    </source>
</evidence>
<name>A0ABZ2QF27_9ACTN</name>
<gene>
    <name evidence="7" type="ORF">WAB15_02810</name>
</gene>